<dbReference type="SUPFAM" id="SSF56349">
    <property type="entry name" value="DNA breaking-rejoining enzymes"/>
    <property type="match status" value="2"/>
</dbReference>
<dbReference type="InterPro" id="IPR011010">
    <property type="entry name" value="DNA_brk_join_enz"/>
</dbReference>
<dbReference type="Proteomes" id="UP000288127">
    <property type="component" value="Unassembled WGS sequence"/>
</dbReference>
<dbReference type="EMBL" id="PIPZ01000001">
    <property type="protein sequence ID" value="RUO61046.1"/>
    <property type="molecule type" value="Genomic_DNA"/>
</dbReference>
<feature type="region of interest" description="Disordered" evidence="2">
    <location>
        <begin position="1296"/>
        <end position="1336"/>
    </location>
</feature>
<dbReference type="OrthoDB" id="6091627at2"/>
<accession>A0A432YJF1</accession>
<keyword evidence="5" id="KW-1185">Reference proteome</keyword>
<dbReference type="GO" id="GO:0003677">
    <property type="term" value="F:DNA binding"/>
    <property type="evidence" value="ECO:0007669"/>
    <property type="project" value="InterPro"/>
</dbReference>
<evidence type="ECO:0000313" key="5">
    <source>
        <dbReference type="Proteomes" id="UP000288127"/>
    </source>
</evidence>
<dbReference type="InterPro" id="IPR002104">
    <property type="entry name" value="Integrase_catalytic"/>
</dbReference>
<dbReference type="RefSeq" id="WP_126758678.1">
    <property type="nucleotide sequence ID" value="NZ_PIPZ01000001.1"/>
</dbReference>
<sequence length="1963" mass="226058">MMVEQNLAEQLAKLSNDMTAERSRGRKPRITEHQIGRVLKKLGLFYLTDSSANLIIAYLARLHFDFKNKLAAKVEEHNIAYQHLDYFLTKHALLYPKNPTQSDLKRISNELNNKLDKSPLAAMLATKKTVQNCVDENWRLLQYYTAVACISLLVSHIKFVSAKNENILMPAIAAGLRRVRLSQSKLQYGLMLADLELDGSLKDFVENWKVFNSKVNQREGEPQSKNISETIAYQRSGPLQNLIQKFWDNVSSQPNYERTTVTNRRSKMRFSTSNSRPFRIKPAVTRRKADLRDGEEVAVEQKSDFEILESEARHTHEFKTNNYARQKQATAILARNIRAELGIPAIPELLTVGHMKLLISALELHNEDSKYYQVDAWIFLIIYFSQTYEFLRKAYFEKKYKVDDLRATLTASGMFYKLERNLSTHARVEKVGLLESRENEFSISLPSSLTNERVFPKNEDDFPSEADISARLQDICAAQQISRVSINQLASWQFLFLSRFWPERCSVGIVAGFQPSDWTPLYYCTLEVFEVQRRHAAFWSKMSFETDHLHLAHNFDVIYPVEYEKKRYGSTLRLKLDKVEKIIGNFRNYIEQLKQSIDSESSAVSPSIEKLQQHRQELHNAYTVYVLLIVKMLTGIRPVDGYFSSIADFDFVNDRVYINDKQKREGMARIVPMCATLKRQLVEYIAYLTVVANETVATPAYLAPTAEAACLSQAEPFQVYRNGNLEPVTPSFLESYLSHLFPVPLNFSRHVLRTWFYKYSSLNSVIVDDFMAHDLEGQMSQGLYSAYCANDEEMLRRELERFSIAMLLVVVDNPVKPHGSLETNEFTSLPSFIDQRSISQFEKATARMRRLKKKIQREKRIEKSVKEFISDSCPELLRGEGTDQQLSVCVNKVREYIDSKYQKAELHIASFYLMKVCDLVNGRYGRSITLPTVPVKLTREPAMRDPLALNVAQRAAIVNKILQSIEFNIDELSDTEIRCLLVLVTATQSSQNSKRWLQKLFTQSYEGLKLHTSVLNNDRLIWLPLASNETSVVNDLNHESGAVHLEYIFLNGLQVGLVTELIARKSKSINDKLSDIPKILQSSKLLARLSRPFLSYDGSSVAVAALFKFAVDAVASVCRDYSFALRHTANSMIETYSLPQENFEYSIQPTLNDVLTPPSVAKLSFEAKNADEPQSEGREKRKRVKQAIGLDSLDLYQALTRLFRANSNLSKNQVIVELEKLIEKYAATDSVVYLLNWFIFHLKIRKNGVSSVRRYHSAITLNWLMATVVIDDLSELSGADFHDLYRNAIEFTQSETQDDIESDVGAEDSPGAAKIEAGLSKDEREHEKKRHLKRHEEQIEREKSFKSYNYLCDTFERLHKYLQSEYQLPPLDEPIRSTISQRKEHVRAGYIPHQLYQAILAKLPVTRGCDDDTKFALQIITILAYRTGMRINEILTLTIKDITTIKERWIRVRNNPFGRLKSISSRRDVAAFCLLTKDELRLFNMWVERRTARCKKRNELLFCDADSPRKVWPDWLIKQSIVAWMRALSGLKKLTFQHFRHTALSNLQLLIENEIELFCCLTGHDEKSAHQIIKGTLGGVAVNIDRYYALAMVAGHTSPSVTFKSYIHFSALIRHIKISETYWHYTRDEVKAFTTLSDKQIAQICLPDKKSESLNRKRPRRKSDYVDAKTLLEYLAKTNKTYIREITPRPTKVIEFASDTLLLKPSASDVHDILQAVVDGKSNREISQLYQVDESLIERYREQARILLREHTLIKNRRLISKQDEAKNVYMPLKPYTKKERNIARNMINQMVNTPSVEKQKLVLALADYFIKNIHPDEPGARFRDEETLNWFVSSMQPYVSLKSWFIRLATRKKDKANALTFLTSLVITTKRPVVKIKKQGKPEFYLRLKHPDPDKRQQNAKFQSTSLLKYVFAMVAIMVRAELPDDVLEKGDDADISQSKSDGDAGINELNNTKILELSDPS</sequence>
<feature type="compositionally biased region" description="Acidic residues" evidence="2">
    <location>
        <begin position="1296"/>
        <end position="1306"/>
    </location>
</feature>
<organism evidence="4 5">
    <name type="scientific">Pseudidiomarina marina</name>
    <dbReference type="NCBI Taxonomy" id="502366"/>
    <lineage>
        <taxon>Bacteria</taxon>
        <taxon>Pseudomonadati</taxon>
        <taxon>Pseudomonadota</taxon>
        <taxon>Gammaproteobacteria</taxon>
        <taxon>Alteromonadales</taxon>
        <taxon>Idiomarinaceae</taxon>
        <taxon>Pseudidiomarina</taxon>
    </lineage>
</organism>
<keyword evidence="1" id="KW-0233">DNA recombination</keyword>
<evidence type="ECO:0000313" key="4">
    <source>
        <dbReference type="EMBL" id="RUO61046.1"/>
    </source>
</evidence>
<gene>
    <name evidence="4" type="ORF">CWI76_01900</name>
</gene>
<evidence type="ECO:0000256" key="1">
    <source>
        <dbReference type="ARBA" id="ARBA00023172"/>
    </source>
</evidence>
<feature type="region of interest" description="Disordered" evidence="2">
    <location>
        <begin position="1931"/>
        <end position="1963"/>
    </location>
</feature>
<dbReference type="GO" id="GO:0006310">
    <property type="term" value="P:DNA recombination"/>
    <property type="evidence" value="ECO:0007669"/>
    <property type="project" value="UniProtKB-KW"/>
</dbReference>
<dbReference type="Pfam" id="PF00589">
    <property type="entry name" value="Phage_integrase"/>
    <property type="match status" value="1"/>
</dbReference>
<evidence type="ECO:0000259" key="3">
    <source>
        <dbReference type="Pfam" id="PF00589"/>
    </source>
</evidence>
<reference evidence="5" key="1">
    <citation type="journal article" date="2018" name="Front. Microbiol.">
        <title>Genome-Based Analysis Reveals the Taxonomy and Diversity of the Family Idiomarinaceae.</title>
        <authorList>
            <person name="Liu Y."/>
            <person name="Lai Q."/>
            <person name="Shao Z."/>
        </authorList>
    </citation>
    <scope>NUCLEOTIDE SEQUENCE [LARGE SCALE GENOMIC DNA]</scope>
    <source>
        <strain evidence="5">PIM1</strain>
    </source>
</reference>
<proteinExistence type="predicted"/>
<comment type="caution">
    <text evidence="4">The sequence shown here is derived from an EMBL/GenBank/DDBJ whole genome shotgun (WGS) entry which is preliminary data.</text>
</comment>
<evidence type="ECO:0000256" key="2">
    <source>
        <dbReference type="SAM" id="MobiDB-lite"/>
    </source>
</evidence>
<dbReference type="GO" id="GO:0015074">
    <property type="term" value="P:DNA integration"/>
    <property type="evidence" value="ECO:0007669"/>
    <property type="project" value="InterPro"/>
</dbReference>
<protein>
    <recommendedName>
        <fullName evidence="3">Tyr recombinase domain-containing protein</fullName>
    </recommendedName>
</protein>
<feature type="domain" description="Tyr recombinase" evidence="3">
    <location>
        <begin position="1412"/>
        <end position="1547"/>
    </location>
</feature>
<dbReference type="Gene3D" id="1.10.443.10">
    <property type="entry name" value="Intergrase catalytic core"/>
    <property type="match status" value="1"/>
</dbReference>
<name>A0A432YJF1_9GAMM</name>
<dbReference type="InterPro" id="IPR013762">
    <property type="entry name" value="Integrase-like_cat_sf"/>
</dbReference>